<comment type="caution">
    <text evidence="2">The sequence shown here is derived from an EMBL/GenBank/DDBJ whole genome shotgun (WGS) entry which is preliminary data.</text>
</comment>
<organism evidence="2 3">
    <name type="scientific">Crateriforma conspicua</name>
    <dbReference type="NCBI Taxonomy" id="2527996"/>
    <lineage>
        <taxon>Bacteria</taxon>
        <taxon>Pseudomonadati</taxon>
        <taxon>Planctomycetota</taxon>
        <taxon>Planctomycetia</taxon>
        <taxon>Planctomycetales</taxon>
        <taxon>Planctomycetaceae</taxon>
        <taxon>Crateriforma</taxon>
    </lineage>
</organism>
<evidence type="ECO:0000313" key="3">
    <source>
        <dbReference type="Proteomes" id="UP000317238"/>
    </source>
</evidence>
<dbReference type="AlphaFoldDB" id="A0A5C5Y979"/>
<dbReference type="InterPro" id="IPR011051">
    <property type="entry name" value="RmlC_Cupin_sf"/>
</dbReference>
<sequence>MYDSICHPDDFSWKESDFPGVTNKVLNTNPNTGGLTVLTRMDAGAEIPAHHHDIADELVYVLEGDFIENGQHYRPGTVFFAQAGTKHGPHHSQHGCVVLTQFSKTLDFVLD</sequence>
<proteinExistence type="predicted"/>
<dbReference type="SUPFAM" id="SSF51182">
    <property type="entry name" value="RmlC-like cupins"/>
    <property type="match status" value="1"/>
</dbReference>
<dbReference type="Pfam" id="PF12973">
    <property type="entry name" value="Cupin_7"/>
    <property type="match status" value="1"/>
</dbReference>
<evidence type="ECO:0000259" key="1">
    <source>
        <dbReference type="Pfam" id="PF12973"/>
    </source>
</evidence>
<keyword evidence="3" id="KW-1185">Reference proteome</keyword>
<reference evidence="2 3" key="1">
    <citation type="submission" date="2019-02" db="EMBL/GenBank/DDBJ databases">
        <title>Deep-cultivation of Planctomycetes and their phenomic and genomic characterization uncovers novel biology.</title>
        <authorList>
            <person name="Wiegand S."/>
            <person name="Jogler M."/>
            <person name="Boedeker C."/>
            <person name="Pinto D."/>
            <person name="Vollmers J."/>
            <person name="Rivas-Marin E."/>
            <person name="Kohn T."/>
            <person name="Peeters S.H."/>
            <person name="Heuer A."/>
            <person name="Rast P."/>
            <person name="Oberbeckmann S."/>
            <person name="Bunk B."/>
            <person name="Jeske O."/>
            <person name="Meyerdierks A."/>
            <person name="Storesund J.E."/>
            <person name="Kallscheuer N."/>
            <person name="Luecker S."/>
            <person name="Lage O.M."/>
            <person name="Pohl T."/>
            <person name="Merkel B.J."/>
            <person name="Hornburger P."/>
            <person name="Mueller R.-W."/>
            <person name="Bruemmer F."/>
            <person name="Labrenz M."/>
            <person name="Spormann A.M."/>
            <person name="Op Den Camp H."/>
            <person name="Overmann J."/>
            <person name="Amann R."/>
            <person name="Jetten M.S.M."/>
            <person name="Mascher T."/>
            <person name="Medema M.H."/>
            <person name="Devos D.P."/>
            <person name="Kaster A.-K."/>
            <person name="Ovreas L."/>
            <person name="Rohde M."/>
            <person name="Galperin M.Y."/>
            <person name="Jogler C."/>
        </authorList>
    </citation>
    <scope>NUCLEOTIDE SEQUENCE [LARGE SCALE GENOMIC DNA]</scope>
    <source>
        <strain evidence="2 3">Pan14r</strain>
    </source>
</reference>
<evidence type="ECO:0000313" key="2">
    <source>
        <dbReference type="EMBL" id="TWT72237.1"/>
    </source>
</evidence>
<dbReference type="InterPro" id="IPR014710">
    <property type="entry name" value="RmlC-like_jellyroll"/>
</dbReference>
<dbReference type="Proteomes" id="UP000317238">
    <property type="component" value="Unassembled WGS sequence"/>
</dbReference>
<dbReference type="InterPro" id="IPR025979">
    <property type="entry name" value="ChrR-like_cupin_dom"/>
</dbReference>
<feature type="domain" description="ChrR-like cupin" evidence="1">
    <location>
        <begin position="4"/>
        <end position="101"/>
    </location>
</feature>
<dbReference type="EMBL" id="SJPL01000001">
    <property type="protein sequence ID" value="TWT72237.1"/>
    <property type="molecule type" value="Genomic_DNA"/>
</dbReference>
<dbReference type="RefSeq" id="WP_145293534.1">
    <property type="nucleotide sequence ID" value="NZ_CP036319.1"/>
</dbReference>
<dbReference type="OrthoDB" id="9811153at2"/>
<dbReference type="Gene3D" id="2.60.120.10">
    <property type="entry name" value="Jelly Rolls"/>
    <property type="match status" value="1"/>
</dbReference>
<gene>
    <name evidence="2" type="ORF">Pan14r_45550</name>
</gene>
<protein>
    <submittedName>
        <fullName evidence="2">ChrR Cupin-like domain protein</fullName>
    </submittedName>
</protein>
<accession>A0A5C5Y979</accession>
<name>A0A5C5Y979_9PLAN</name>